<evidence type="ECO:0000313" key="1">
    <source>
        <dbReference type="EMBL" id="MFC2947124.1"/>
    </source>
</evidence>
<dbReference type="EMBL" id="JBHRRZ010000003">
    <property type="protein sequence ID" value="MFC2947124.1"/>
    <property type="molecule type" value="Genomic_DNA"/>
</dbReference>
<evidence type="ECO:0008006" key="3">
    <source>
        <dbReference type="Google" id="ProtNLM"/>
    </source>
</evidence>
<gene>
    <name evidence="1" type="ORF">ACFODW_01930</name>
</gene>
<keyword evidence="2" id="KW-1185">Reference proteome</keyword>
<proteinExistence type="predicted"/>
<name>A0ABV7A2E5_9BACI</name>
<sequence>MKYRDTKRYLTILSGLILTALLISTINTYGLPHVIAKDHGESETQSVKKEIMFEEVQPSHKEIIRVTNQFMDILVQDVDEQYRVLQHKTKEGLLQSFDEVADRGVSEPYVDYYYTEKSEGLYLLPTETPPWFDENNSYDMVQLEDDKVKVIQKNDSVLYGTYQIEIEFTLYKDEWLITDVTHF</sequence>
<dbReference type="RefSeq" id="WP_390302138.1">
    <property type="nucleotide sequence ID" value="NZ_JBHRRZ010000003.1"/>
</dbReference>
<reference evidence="2" key="1">
    <citation type="journal article" date="2019" name="Int. J. Syst. Evol. Microbiol.">
        <title>The Global Catalogue of Microorganisms (GCM) 10K type strain sequencing project: providing services to taxonomists for standard genome sequencing and annotation.</title>
        <authorList>
            <consortium name="The Broad Institute Genomics Platform"/>
            <consortium name="The Broad Institute Genome Sequencing Center for Infectious Disease"/>
            <person name="Wu L."/>
            <person name="Ma J."/>
        </authorList>
    </citation>
    <scope>NUCLEOTIDE SEQUENCE [LARGE SCALE GENOMIC DNA]</scope>
    <source>
        <strain evidence="2">KCTC 13193</strain>
    </source>
</reference>
<organism evidence="1 2">
    <name type="scientific">Virgibacillus sediminis</name>
    <dbReference type="NCBI Taxonomy" id="202260"/>
    <lineage>
        <taxon>Bacteria</taxon>
        <taxon>Bacillati</taxon>
        <taxon>Bacillota</taxon>
        <taxon>Bacilli</taxon>
        <taxon>Bacillales</taxon>
        <taxon>Bacillaceae</taxon>
        <taxon>Virgibacillus</taxon>
    </lineage>
</organism>
<comment type="caution">
    <text evidence="1">The sequence shown here is derived from an EMBL/GenBank/DDBJ whole genome shotgun (WGS) entry which is preliminary data.</text>
</comment>
<evidence type="ECO:0000313" key="2">
    <source>
        <dbReference type="Proteomes" id="UP001595387"/>
    </source>
</evidence>
<accession>A0ABV7A2E5</accession>
<protein>
    <recommendedName>
        <fullName evidence="3">DUF3993 domain-containing protein</fullName>
    </recommendedName>
</protein>
<dbReference type="Proteomes" id="UP001595387">
    <property type="component" value="Unassembled WGS sequence"/>
</dbReference>